<name>A0A0R2YJG2_9PSED</name>
<dbReference type="PATRIC" id="fig|75588.4.peg.1715"/>
<dbReference type="Proteomes" id="UP000051446">
    <property type="component" value="Unassembled WGS sequence"/>
</dbReference>
<dbReference type="AlphaFoldDB" id="A0A0R2YJG2"/>
<sequence length="77" mass="8984">MYAPNDLAIDLEKKFSTGFDVCRISKFAFEIYQRHGLEFTPPMDRILLLLMAMEEGEEFELTESEFLGLISELRTMD</sequence>
<reference evidence="1 2" key="1">
    <citation type="submission" date="2015-02" db="EMBL/GenBank/DDBJ databases">
        <title>Pseudomonas helleri sp. nov. and Pseudomonas weihenstephanensis sp. nov., isolated from raw cows milk.</title>
        <authorList>
            <person name="von Neubeck M."/>
            <person name="Huptas C."/>
            <person name="Wenning M."/>
            <person name="Scherer S."/>
        </authorList>
    </citation>
    <scope>NUCLEOTIDE SEQUENCE [LARGE SCALE GENOMIC DNA]</scope>
    <source>
        <strain evidence="1 2">DSM 17149</strain>
    </source>
</reference>
<dbReference type="RefSeq" id="WP_057010467.1">
    <property type="nucleotide sequence ID" value="NZ_JYLH01000001.1"/>
</dbReference>
<protein>
    <submittedName>
        <fullName evidence="1">Uncharacterized protein</fullName>
    </submittedName>
</protein>
<evidence type="ECO:0000313" key="2">
    <source>
        <dbReference type="Proteomes" id="UP000051446"/>
    </source>
</evidence>
<comment type="caution">
    <text evidence="1">The sequence shown here is derived from an EMBL/GenBank/DDBJ whole genome shotgun (WGS) entry which is preliminary data.</text>
</comment>
<proteinExistence type="predicted"/>
<accession>A0A0R2YJG2</accession>
<dbReference type="EMBL" id="JYLH01000001">
    <property type="protein sequence ID" value="KRP48560.1"/>
    <property type="molecule type" value="Genomic_DNA"/>
</dbReference>
<gene>
    <name evidence="1" type="ORF">TU73_00210</name>
</gene>
<evidence type="ECO:0000313" key="1">
    <source>
        <dbReference type="EMBL" id="KRP48560.1"/>
    </source>
</evidence>
<organism evidence="1 2">
    <name type="scientific">Pseudomonas libanensis</name>
    <dbReference type="NCBI Taxonomy" id="75588"/>
    <lineage>
        <taxon>Bacteria</taxon>
        <taxon>Pseudomonadati</taxon>
        <taxon>Pseudomonadota</taxon>
        <taxon>Gammaproteobacteria</taxon>
        <taxon>Pseudomonadales</taxon>
        <taxon>Pseudomonadaceae</taxon>
        <taxon>Pseudomonas</taxon>
    </lineage>
</organism>